<dbReference type="InterPro" id="IPR020449">
    <property type="entry name" value="Tscrpt_reg_AraC-type_HTH"/>
</dbReference>
<evidence type="ECO:0000256" key="1">
    <source>
        <dbReference type="ARBA" id="ARBA00023015"/>
    </source>
</evidence>
<dbReference type="Proteomes" id="UP001255050">
    <property type="component" value="Unassembled WGS sequence"/>
</dbReference>
<accession>A0A9X1EBU8</accession>
<dbReference type="Gene3D" id="2.60.120.10">
    <property type="entry name" value="Jelly Rolls"/>
    <property type="match status" value="1"/>
</dbReference>
<evidence type="ECO:0000256" key="2">
    <source>
        <dbReference type="ARBA" id="ARBA00023125"/>
    </source>
</evidence>
<organism evidence="5 7">
    <name type="scientific">Staphylococcus coagulans</name>
    <dbReference type="NCBI Taxonomy" id="74706"/>
    <lineage>
        <taxon>Bacteria</taxon>
        <taxon>Bacillati</taxon>
        <taxon>Bacillota</taxon>
        <taxon>Bacilli</taxon>
        <taxon>Bacillales</taxon>
        <taxon>Staphylococcaceae</taxon>
        <taxon>Staphylococcus</taxon>
    </lineage>
</organism>
<name>A0A9X1EBU8_9STAP</name>
<dbReference type="GO" id="GO:0003700">
    <property type="term" value="F:DNA-binding transcription factor activity"/>
    <property type="evidence" value="ECO:0007669"/>
    <property type="project" value="InterPro"/>
</dbReference>
<dbReference type="PANTHER" id="PTHR43280">
    <property type="entry name" value="ARAC-FAMILY TRANSCRIPTIONAL REGULATOR"/>
    <property type="match status" value="1"/>
</dbReference>
<dbReference type="SUPFAM" id="SSF46689">
    <property type="entry name" value="Homeodomain-like"/>
    <property type="match status" value="2"/>
</dbReference>
<gene>
    <name evidence="5" type="ORF">HR081_07305</name>
    <name evidence="6" type="ORF">RCO12_09515</name>
</gene>
<evidence type="ECO:0000313" key="8">
    <source>
        <dbReference type="Proteomes" id="UP001255050"/>
    </source>
</evidence>
<dbReference type="PRINTS" id="PR00032">
    <property type="entry name" value="HTHARAC"/>
</dbReference>
<reference evidence="6 8" key="2">
    <citation type="submission" date="2023-08" db="EMBL/GenBank/DDBJ databases">
        <title>Whole genome sequencing of Staphylococcus coagulans NN-2474.</title>
        <authorList>
            <person name="Kropotov V.S."/>
            <person name="Boriskina E.V."/>
            <person name="Gordinskaya N.A."/>
            <person name="Shkurkina I.S."/>
            <person name="Kryazhev D.V."/>
            <person name="Alekseeva A.E."/>
            <person name="Makhova M.A."/>
        </authorList>
    </citation>
    <scope>NUCLEOTIDE SEQUENCE [LARGE SCALE GENOMIC DNA]</scope>
    <source>
        <strain evidence="6 8">NN-2474</strain>
    </source>
</reference>
<keyword evidence="8" id="KW-1185">Reference proteome</keyword>
<keyword evidence="3" id="KW-0804">Transcription</keyword>
<reference evidence="5 7" key="1">
    <citation type="journal article" date="2020" name="Access Microbiol">
        <title>Isolation and genome sequencing of Staphylococcus schleiferi subspecies coagulans from Antarctic seals.</title>
        <authorList>
            <person name="Foster G."/>
            <person name="Robb A."/>
            <person name="Paterson G.K."/>
        </authorList>
    </citation>
    <scope>NUCLEOTIDE SEQUENCE [LARGE SCALE GENOMIC DNA]</scope>
    <source>
        <strain evidence="5 7">M615/02/4</strain>
    </source>
</reference>
<keyword evidence="2" id="KW-0238">DNA-binding</keyword>
<evidence type="ECO:0000313" key="6">
    <source>
        <dbReference type="EMBL" id="MDR5603666.1"/>
    </source>
</evidence>
<dbReference type="EMBL" id="JAVJGV010000050">
    <property type="protein sequence ID" value="MDR5603666.1"/>
    <property type="molecule type" value="Genomic_DNA"/>
</dbReference>
<protein>
    <submittedName>
        <fullName evidence="5">AraC family transcriptional regulator</fullName>
    </submittedName>
</protein>
<evidence type="ECO:0000259" key="4">
    <source>
        <dbReference type="PROSITE" id="PS01124"/>
    </source>
</evidence>
<evidence type="ECO:0000313" key="5">
    <source>
        <dbReference type="EMBL" id="MBA8776695.1"/>
    </source>
</evidence>
<evidence type="ECO:0000256" key="3">
    <source>
        <dbReference type="ARBA" id="ARBA00023163"/>
    </source>
</evidence>
<dbReference type="CDD" id="cd06986">
    <property type="entry name" value="cupin_MmsR-like_N"/>
    <property type="match status" value="1"/>
</dbReference>
<sequence length="276" mass="32432">MEKYRVVSSERTHLFKDMHFLFAGEEYCKAGYRFGPAVRPNYIIHYIISGTGYYEFNGQVYKLSANQSFVIFPDKSSVYWADEADPWHYIWIGFTGVSSDEAIQQMGISVTFPIINFKKHNRCQEIVLKVLDNQTTSISAHFLFQSVLFDFLNEILLSRLSISKPQTAPEYSRYIHESLQYIENNYNHPFTISEMAEALFVNRSYLSRIFHQELGITLKEYINNFRITRARELLVITDYSYSEIAHQIGYESYNSFYKAFRQITGDTPSTYRLKQK</sequence>
<dbReference type="GO" id="GO:0043565">
    <property type="term" value="F:sequence-specific DNA binding"/>
    <property type="evidence" value="ECO:0007669"/>
    <property type="project" value="InterPro"/>
</dbReference>
<dbReference type="SMART" id="SM00342">
    <property type="entry name" value="HTH_ARAC"/>
    <property type="match status" value="1"/>
</dbReference>
<feature type="domain" description="HTH araC/xylS-type" evidence="4">
    <location>
        <begin position="176"/>
        <end position="274"/>
    </location>
</feature>
<dbReference type="InterPro" id="IPR014710">
    <property type="entry name" value="RmlC-like_jellyroll"/>
</dbReference>
<proteinExistence type="predicted"/>
<dbReference type="Gene3D" id="1.10.10.60">
    <property type="entry name" value="Homeodomain-like"/>
    <property type="match status" value="2"/>
</dbReference>
<dbReference type="Proteomes" id="UP000524893">
    <property type="component" value="Unassembled WGS sequence"/>
</dbReference>
<dbReference type="InterPro" id="IPR003313">
    <property type="entry name" value="AraC-bd"/>
</dbReference>
<dbReference type="RefSeq" id="WP_182280838.1">
    <property type="nucleotide sequence ID" value="NZ_CP092965.1"/>
</dbReference>
<dbReference type="PROSITE" id="PS01124">
    <property type="entry name" value="HTH_ARAC_FAMILY_2"/>
    <property type="match status" value="1"/>
</dbReference>
<dbReference type="PANTHER" id="PTHR43280:SF2">
    <property type="entry name" value="HTH-TYPE TRANSCRIPTIONAL REGULATOR EXSA"/>
    <property type="match status" value="1"/>
</dbReference>
<comment type="caution">
    <text evidence="5">The sequence shown here is derived from an EMBL/GenBank/DDBJ whole genome shotgun (WGS) entry which is preliminary data.</text>
</comment>
<dbReference type="GeneID" id="72413161"/>
<dbReference type="InterPro" id="IPR037923">
    <property type="entry name" value="HTH-like"/>
</dbReference>
<dbReference type="InterPro" id="IPR009057">
    <property type="entry name" value="Homeodomain-like_sf"/>
</dbReference>
<dbReference type="InterPro" id="IPR018060">
    <property type="entry name" value="HTH_AraC"/>
</dbReference>
<evidence type="ECO:0000313" key="7">
    <source>
        <dbReference type="Proteomes" id="UP000524893"/>
    </source>
</evidence>
<keyword evidence="1" id="KW-0805">Transcription regulation</keyword>
<dbReference type="Pfam" id="PF02311">
    <property type="entry name" value="AraC_binding"/>
    <property type="match status" value="1"/>
</dbReference>
<dbReference type="Pfam" id="PF12833">
    <property type="entry name" value="HTH_18"/>
    <property type="match status" value="1"/>
</dbReference>
<dbReference type="SUPFAM" id="SSF51215">
    <property type="entry name" value="Regulatory protein AraC"/>
    <property type="match status" value="1"/>
</dbReference>
<dbReference type="EMBL" id="JABTCN010000018">
    <property type="protein sequence ID" value="MBA8776695.1"/>
    <property type="molecule type" value="Genomic_DNA"/>
</dbReference>
<dbReference type="AlphaFoldDB" id="A0A9X1EBU8"/>